<dbReference type="AlphaFoldDB" id="A0A8B0SZL1"/>
<accession>A0A8B0SZL1</accession>
<protein>
    <submittedName>
        <fullName evidence="1">Uncharacterized protein</fullName>
    </submittedName>
</protein>
<geneLocation type="plasmid" evidence="1">
    <name>p17-15-vir-like</name>
</geneLocation>
<proteinExistence type="predicted"/>
<name>A0A8B0SZL1_KLEPN</name>
<dbReference type="EMBL" id="MN956836">
    <property type="protein sequence ID" value="QTX14762.1"/>
    <property type="molecule type" value="Genomic_DNA"/>
</dbReference>
<sequence length="41" mass="4838">MWLWEVVDSMPTTKSRHKLRPIHQVSLQPELLPVAWIVSEV</sequence>
<organism evidence="1">
    <name type="scientific">Klebsiella pneumoniae</name>
    <dbReference type="NCBI Taxonomy" id="573"/>
    <lineage>
        <taxon>Bacteria</taxon>
        <taxon>Pseudomonadati</taxon>
        <taxon>Pseudomonadota</taxon>
        <taxon>Gammaproteobacteria</taxon>
        <taxon>Enterobacterales</taxon>
        <taxon>Enterobacteriaceae</taxon>
        <taxon>Klebsiella/Raoultella group</taxon>
        <taxon>Klebsiella</taxon>
        <taxon>Klebsiella pneumoniae complex</taxon>
    </lineage>
</organism>
<evidence type="ECO:0000313" key="1">
    <source>
        <dbReference type="EMBL" id="QTX14762.1"/>
    </source>
</evidence>
<keyword evidence="1" id="KW-0614">Plasmid</keyword>
<reference evidence="1" key="1">
    <citation type="submission" date="2020-01" db="EMBL/GenBank/DDBJ databases">
        <authorList>
            <person name="Qin S."/>
        </authorList>
    </citation>
    <scope>NUCLEOTIDE SEQUENCE</scope>
    <source>
        <strain evidence="1">CVir17-16-YZ6g</strain>
        <plasmid evidence="1">p17-15-vir-like</plasmid>
    </source>
</reference>